<feature type="compositionally biased region" description="Basic and acidic residues" evidence="1">
    <location>
        <begin position="15"/>
        <end position="25"/>
    </location>
</feature>
<protein>
    <submittedName>
        <fullName evidence="2">Uncharacterized protein</fullName>
    </submittedName>
</protein>
<organism evidence="2">
    <name type="scientific">Myoviridae sp. ctcwu24</name>
    <dbReference type="NCBI Taxonomy" id="2826670"/>
    <lineage>
        <taxon>Viruses</taxon>
        <taxon>Duplodnaviria</taxon>
        <taxon>Heunggongvirae</taxon>
        <taxon>Uroviricota</taxon>
        <taxon>Caudoviricetes</taxon>
    </lineage>
</organism>
<evidence type="ECO:0000313" key="2">
    <source>
        <dbReference type="EMBL" id="DAD93815.1"/>
    </source>
</evidence>
<sequence>MARNPKQDANLKPYKKGDLTSEEAKKRGRSGGVKSGESRRAKRDAKSAVRYLLDLAAKGKIADNLKELGFPANEQTNMAALQARLFTMAMGGNIDAYTTLMRMAGYEPEENRKERESIAADRRREIELDAKVSALGSSPEGMSASVNMSDEDGNNDVVIYMPQIASEESCEMKEEAGKPDTGETDKTPPEQ</sequence>
<name>A0A8S5NHI4_9CAUD</name>
<proteinExistence type="predicted"/>
<accession>A0A8S5NHI4</accession>
<feature type="compositionally biased region" description="Basic and acidic residues" evidence="1">
    <location>
        <begin position="36"/>
        <end position="45"/>
    </location>
</feature>
<feature type="region of interest" description="Disordered" evidence="1">
    <location>
        <begin position="1"/>
        <end position="45"/>
    </location>
</feature>
<reference evidence="2" key="1">
    <citation type="journal article" date="2021" name="Proc. Natl. Acad. Sci. U.S.A.">
        <title>A Catalog of Tens of Thousands of Viruses from Human Metagenomes Reveals Hidden Associations with Chronic Diseases.</title>
        <authorList>
            <person name="Tisza M.J."/>
            <person name="Buck C.B."/>
        </authorList>
    </citation>
    <scope>NUCLEOTIDE SEQUENCE</scope>
    <source>
        <strain evidence="2">Ctcwu24</strain>
    </source>
</reference>
<feature type="region of interest" description="Disordered" evidence="1">
    <location>
        <begin position="133"/>
        <end position="191"/>
    </location>
</feature>
<evidence type="ECO:0000256" key="1">
    <source>
        <dbReference type="SAM" id="MobiDB-lite"/>
    </source>
</evidence>
<feature type="compositionally biased region" description="Basic and acidic residues" evidence="1">
    <location>
        <begin position="170"/>
        <end position="191"/>
    </location>
</feature>
<dbReference type="EMBL" id="BK015167">
    <property type="protein sequence ID" value="DAD93815.1"/>
    <property type="molecule type" value="Genomic_DNA"/>
</dbReference>